<dbReference type="AlphaFoldDB" id="A0A391NVB6"/>
<dbReference type="EMBL" id="BDIP01007491">
    <property type="protein sequence ID" value="GCA64510.1"/>
    <property type="molecule type" value="Genomic_DNA"/>
</dbReference>
<keyword evidence="1" id="KW-0732">Signal</keyword>
<evidence type="ECO:0000313" key="2">
    <source>
        <dbReference type="EMBL" id="GCA64510.1"/>
    </source>
</evidence>
<sequence>MTRGPTLGGRLLSCILACVLLCSLVPGVCAKPDFKQLFASIDQTLSASAGLDISDVRVARFKQYLGEDAGVFSVGASRGLASVSAHVE</sequence>
<evidence type="ECO:0000256" key="1">
    <source>
        <dbReference type="SAM" id="SignalP"/>
    </source>
</evidence>
<keyword evidence="3" id="KW-1185">Reference proteome</keyword>
<gene>
    <name evidence="2" type="ORF">KIPB_014505</name>
</gene>
<comment type="caution">
    <text evidence="2">The sequence shown here is derived from an EMBL/GenBank/DDBJ whole genome shotgun (WGS) entry which is preliminary data.</text>
</comment>
<feature type="chain" id="PRO_5017351822" evidence="1">
    <location>
        <begin position="31"/>
        <end position="88"/>
    </location>
</feature>
<accession>A0A391NVB6</accession>
<dbReference type="Proteomes" id="UP000265618">
    <property type="component" value="Unassembled WGS sequence"/>
</dbReference>
<organism evidence="2 3">
    <name type="scientific">Kipferlia bialata</name>
    <dbReference type="NCBI Taxonomy" id="797122"/>
    <lineage>
        <taxon>Eukaryota</taxon>
        <taxon>Metamonada</taxon>
        <taxon>Carpediemonas-like organisms</taxon>
        <taxon>Kipferlia</taxon>
    </lineage>
</organism>
<reference evidence="2 3" key="1">
    <citation type="journal article" date="2018" name="PLoS ONE">
        <title>The draft genome of Kipferlia bialata reveals reductive genome evolution in fornicate parasites.</title>
        <authorList>
            <person name="Tanifuji G."/>
            <person name="Takabayashi S."/>
            <person name="Kume K."/>
            <person name="Takagi M."/>
            <person name="Nakayama T."/>
            <person name="Kamikawa R."/>
            <person name="Inagaki Y."/>
            <person name="Hashimoto T."/>
        </authorList>
    </citation>
    <scope>NUCLEOTIDE SEQUENCE [LARGE SCALE GENOMIC DNA]</scope>
    <source>
        <strain evidence="2">NY0173</strain>
    </source>
</reference>
<name>A0A391NVB6_9EUKA</name>
<feature type="signal peptide" evidence="1">
    <location>
        <begin position="1"/>
        <end position="30"/>
    </location>
</feature>
<feature type="non-terminal residue" evidence="2">
    <location>
        <position position="88"/>
    </location>
</feature>
<protein>
    <submittedName>
        <fullName evidence="2">Uncharacterized protein</fullName>
    </submittedName>
</protein>
<evidence type="ECO:0000313" key="3">
    <source>
        <dbReference type="Proteomes" id="UP000265618"/>
    </source>
</evidence>
<proteinExistence type="predicted"/>